<dbReference type="Pfam" id="PF03184">
    <property type="entry name" value="DDE_1"/>
    <property type="match status" value="1"/>
</dbReference>
<feature type="compositionally biased region" description="Polar residues" evidence="1">
    <location>
        <begin position="11"/>
        <end position="20"/>
    </location>
</feature>
<dbReference type="PANTHER" id="PTHR19303:SF73">
    <property type="entry name" value="PROTEIN PDC2"/>
    <property type="match status" value="1"/>
</dbReference>
<keyword evidence="4" id="KW-1185">Reference proteome</keyword>
<comment type="caution">
    <text evidence="3">The sequence shown here is derived from an EMBL/GenBank/DDBJ whole genome shotgun (WGS) entry which is preliminary data.</text>
</comment>
<sequence>MRRVRKGSGTNGSRASQQQEKGGWEVVGYSSQGKRGMAEASELALRMNIDDLNCSEGWLRSFKQRRGLAQHTVSGEAGAVSQGSSGIFYNLLPDKTLAVKGDYCVGSKRSKERLAVLLCANMDGSKRLKPFVIGKFAKLRAFCGARNIPCTYDSNKKA</sequence>
<evidence type="ECO:0000313" key="4">
    <source>
        <dbReference type="Proteomes" id="UP001159363"/>
    </source>
</evidence>
<protein>
    <recommendedName>
        <fullName evidence="2">DDE-1 domain-containing protein</fullName>
    </recommendedName>
</protein>
<gene>
    <name evidence="3" type="ORF">PR048_003993</name>
</gene>
<evidence type="ECO:0000259" key="2">
    <source>
        <dbReference type="Pfam" id="PF03184"/>
    </source>
</evidence>
<dbReference type="Gene3D" id="1.10.10.60">
    <property type="entry name" value="Homeodomain-like"/>
    <property type="match status" value="1"/>
</dbReference>
<feature type="domain" description="DDE-1" evidence="2">
    <location>
        <begin position="111"/>
        <end position="158"/>
    </location>
</feature>
<proteinExistence type="predicted"/>
<name>A0ABQ9I476_9NEOP</name>
<reference evidence="3 4" key="1">
    <citation type="submission" date="2023-02" db="EMBL/GenBank/DDBJ databases">
        <title>LHISI_Scaffold_Assembly.</title>
        <authorList>
            <person name="Stuart O.P."/>
            <person name="Cleave R."/>
            <person name="Magrath M.J.L."/>
            <person name="Mikheyev A.S."/>
        </authorList>
    </citation>
    <scope>NUCLEOTIDE SEQUENCE [LARGE SCALE GENOMIC DNA]</scope>
    <source>
        <strain evidence="3">Daus_M_001</strain>
        <tissue evidence="3">Leg muscle</tissue>
    </source>
</reference>
<accession>A0ABQ9I476</accession>
<dbReference type="PANTHER" id="PTHR19303">
    <property type="entry name" value="TRANSPOSON"/>
    <property type="match status" value="1"/>
</dbReference>
<evidence type="ECO:0000313" key="3">
    <source>
        <dbReference type="EMBL" id="KAJ8891465.1"/>
    </source>
</evidence>
<dbReference type="InterPro" id="IPR050863">
    <property type="entry name" value="CenT-Element_Derived"/>
</dbReference>
<feature type="region of interest" description="Disordered" evidence="1">
    <location>
        <begin position="1"/>
        <end position="26"/>
    </location>
</feature>
<dbReference type="EMBL" id="JARBHB010000002">
    <property type="protein sequence ID" value="KAJ8891465.1"/>
    <property type="molecule type" value="Genomic_DNA"/>
</dbReference>
<evidence type="ECO:0000256" key="1">
    <source>
        <dbReference type="SAM" id="MobiDB-lite"/>
    </source>
</evidence>
<dbReference type="InterPro" id="IPR004875">
    <property type="entry name" value="DDE_SF_endonuclease_dom"/>
</dbReference>
<organism evidence="3 4">
    <name type="scientific">Dryococelus australis</name>
    <dbReference type="NCBI Taxonomy" id="614101"/>
    <lineage>
        <taxon>Eukaryota</taxon>
        <taxon>Metazoa</taxon>
        <taxon>Ecdysozoa</taxon>
        <taxon>Arthropoda</taxon>
        <taxon>Hexapoda</taxon>
        <taxon>Insecta</taxon>
        <taxon>Pterygota</taxon>
        <taxon>Neoptera</taxon>
        <taxon>Polyneoptera</taxon>
        <taxon>Phasmatodea</taxon>
        <taxon>Verophasmatodea</taxon>
        <taxon>Anareolatae</taxon>
        <taxon>Phasmatidae</taxon>
        <taxon>Eurycanthinae</taxon>
        <taxon>Dryococelus</taxon>
    </lineage>
</organism>
<dbReference type="Proteomes" id="UP001159363">
    <property type="component" value="Chromosome 2"/>
</dbReference>